<proteinExistence type="inferred from homology"/>
<evidence type="ECO:0000259" key="2">
    <source>
        <dbReference type="Pfam" id="PF01425"/>
    </source>
</evidence>
<evidence type="ECO:0000256" key="1">
    <source>
        <dbReference type="ARBA" id="ARBA00009199"/>
    </source>
</evidence>
<evidence type="ECO:0000313" key="4">
    <source>
        <dbReference type="Proteomes" id="UP000320876"/>
    </source>
</evidence>
<dbReference type="Gene3D" id="3.90.1300.10">
    <property type="entry name" value="Amidase signature (AS) domain"/>
    <property type="match status" value="1"/>
</dbReference>
<name>A0A542CSJ6_AMYCI</name>
<feature type="domain" description="Amidase" evidence="2">
    <location>
        <begin position="346"/>
        <end position="447"/>
    </location>
</feature>
<feature type="domain" description="Amidase" evidence="2">
    <location>
        <begin position="31"/>
        <end position="310"/>
    </location>
</feature>
<evidence type="ECO:0000313" key="3">
    <source>
        <dbReference type="EMBL" id="TQI93791.1"/>
    </source>
</evidence>
<dbReference type="PANTHER" id="PTHR11895:SF7">
    <property type="entry name" value="GLUTAMYL-TRNA(GLN) AMIDOTRANSFERASE SUBUNIT A, MITOCHONDRIAL"/>
    <property type="match status" value="1"/>
</dbReference>
<dbReference type="SUPFAM" id="SSF75304">
    <property type="entry name" value="Amidase signature (AS) enzymes"/>
    <property type="match status" value="1"/>
</dbReference>
<protein>
    <submittedName>
        <fullName evidence="3">Amidase</fullName>
    </submittedName>
</protein>
<dbReference type="InterPro" id="IPR023631">
    <property type="entry name" value="Amidase_dom"/>
</dbReference>
<gene>
    <name evidence="3" type="ORF">FB471_5934</name>
</gene>
<comment type="caution">
    <text evidence="3">The sequence shown here is derived from an EMBL/GenBank/DDBJ whole genome shotgun (WGS) entry which is preliminary data.</text>
</comment>
<organism evidence="3 4">
    <name type="scientific">Amycolatopsis cihanbeyliensis</name>
    <dbReference type="NCBI Taxonomy" id="1128664"/>
    <lineage>
        <taxon>Bacteria</taxon>
        <taxon>Bacillati</taxon>
        <taxon>Actinomycetota</taxon>
        <taxon>Actinomycetes</taxon>
        <taxon>Pseudonocardiales</taxon>
        <taxon>Pseudonocardiaceae</taxon>
        <taxon>Amycolatopsis</taxon>
    </lineage>
</organism>
<dbReference type="RefSeq" id="WP_211358285.1">
    <property type="nucleotide sequence ID" value="NZ_VFML01000002.1"/>
</dbReference>
<reference evidence="3 4" key="1">
    <citation type="submission" date="2019-06" db="EMBL/GenBank/DDBJ databases">
        <title>Sequencing the genomes of 1000 actinobacteria strains.</title>
        <authorList>
            <person name="Klenk H.-P."/>
        </authorList>
    </citation>
    <scope>NUCLEOTIDE SEQUENCE [LARGE SCALE GENOMIC DNA]</scope>
    <source>
        <strain evidence="3 4">DSM 45679</strain>
    </source>
</reference>
<dbReference type="InterPro" id="IPR000120">
    <property type="entry name" value="Amidase"/>
</dbReference>
<dbReference type="GO" id="GO:0003824">
    <property type="term" value="F:catalytic activity"/>
    <property type="evidence" value="ECO:0007669"/>
    <property type="project" value="InterPro"/>
</dbReference>
<dbReference type="InterPro" id="IPR036928">
    <property type="entry name" value="AS_sf"/>
</dbReference>
<sequence length="466" mass="48656">MTASEDGMHLWSARDTAKAIAGREVSASSVADAYLARIQRYNGEVGAVVSLDEEGARSAAAAADETLAQGQGHRVGPLHGVPMTLKDAHDIAGMRTTVGTTVLDRVPHEDGAVAARLRAAGAILIGHSNVPPWLADYETTNPIFGRTANPWDPARTPGGSSGGAAAALAAGMTPLDIGSDLAGSARLPASFCGVYGLKTTEHRVPLTGFLREPEGIPRTVRIASCIGPLARDLDDLRLALDLISGPDGRDSDVPPVPLDTPEERPLAGLRLAVAPTVPGADVAPDVRARIVRLAEDAAEAGARVEQALPDVDWEGQQTLFADLFAALIGAADPDAPLPDEQRTLLWYFRALQRRDAFIREWEEFFAGIDALLLPAAASTAFPHGEGRGGNGNDTVTLTGYPDQERLLAFSNLAGLPGLAVPAGLSEVDGLPIGAQLVGPRWSEARLLGIAGSLERAGVLPGFQARP</sequence>
<accession>A0A542CSJ6</accession>
<comment type="similarity">
    <text evidence="1">Belongs to the amidase family.</text>
</comment>
<dbReference type="Proteomes" id="UP000320876">
    <property type="component" value="Unassembled WGS sequence"/>
</dbReference>
<dbReference type="EMBL" id="VFML01000002">
    <property type="protein sequence ID" value="TQI93791.1"/>
    <property type="molecule type" value="Genomic_DNA"/>
</dbReference>
<keyword evidence="4" id="KW-1185">Reference proteome</keyword>
<dbReference type="PANTHER" id="PTHR11895">
    <property type="entry name" value="TRANSAMIDASE"/>
    <property type="match status" value="1"/>
</dbReference>
<dbReference type="AlphaFoldDB" id="A0A542CSJ6"/>
<dbReference type="Pfam" id="PF01425">
    <property type="entry name" value="Amidase"/>
    <property type="match status" value="2"/>
</dbReference>